<feature type="compositionally biased region" description="Basic and acidic residues" evidence="1">
    <location>
        <begin position="308"/>
        <end position="319"/>
    </location>
</feature>
<sequence>MDNAARPDGELPSPPSLCSVAALKVCHCINDYDQIVDLPLPQTLIRYLRAFWARYYDQYIEGNHVYWPNEWIWELDNDENSIDALLDPVPSTDIGPIREFLTSFEGALADGDGSGGQRLGEAVDSFSRPDTEQIRRVYLEEVIPRIHFGPGREKRRLVSDVIAPRDPAEIRNIVAWLRSSVAGFSGHLFAFSVHDGNHVHVLHDCAFSNGTCRCQWRQQSRVAASIRRRLGRKSVFVGNIGTSSWSSLLTYYLFQAGVQGAALFIGGQESKVPDAPAAVRNDRPGHTDELVEAQIVGDGCGVRGEQSSTKDHQPDREPLLEGPKAKRSRFGKMCQKTQVLLKKYYPVPCESIRTLLSPQSSEFDIDFFDPTKDKVVAASIEVFKQEILNLNLRDFFILLEGKQPAFYANNADPFVYYLDRTQSYDIVMKLLNFQFRGDEDEIRYVLGNVCRWFDRGDCLFSLALEKTFSNSFFTPSDDAGAHTNKIDGMWGALKQGLPVSKAKNSLDYLAEEVVDVNAVDLDGNNALVHAVKKPDQKTIRDLLRMAMDRHNLVVMKYLIERGPIKKRLSAATLSYSHQGKH</sequence>
<evidence type="ECO:0000256" key="1">
    <source>
        <dbReference type="SAM" id="MobiDB-lite"/>
    </source>
</evidence>
<feature type="region of interest" description="Disordered" evidence="1">
    <location>
        <begin position="302"/>
        <end position="322"/>
    </location>
</feature>
<protein>
    <recommendedName>
        <fullName evidence="2">SOCS box domain-containing protein</fullName>
    </recommendedName>
</protein>
<organism evidence="3 4">
    <name type="scientific">Oedothorax gibbosus</name>
    <dbReference type="NCBI Taxonomy" id="931172"/>
    <lineage>
        <taxon>Eukaryota</taxon>
        <taxon>Metazoa</taxon>
        <taxon>Ecdysozoa</taxon>
        <taxon>Arthropoda</taxon>
        <taxon>Chelicerata</taxon>
        <taxon>Arachnida</taxon>
        <taxon>Araneae</taxon>
        <taxon>Araneomorphae</taxon>
        <taxon>Entelegynae</taxon>
        <taxon>Araneoidea</taxon>
        <taxon>Linyphiidae</taxon>
        <taxon>Erigoninae</taxon>
        <taxon>Oedothorax</taxon>
    </lineage>
</organism>
<proteinExistence type="predicted"/>
<dbReference type="PROSITE" id="PS50225">
    <property type="entry name" value="SOCS"/>
    <property type="match status" value="1"/>
</dbReference>
<keyword evidence="4" id="KW-1185">Reference proteome</keyword>
<accession>A0AAV6TWR3</accession>
<dbReference type="Proteomes" id="UP000827092">
    <property type="component" value="Unassembled WGS sequence"/>
</dbReference>
<evidence type="ECO:0000259" key="2">
    <source>
        <dbReference type="PROSITE" id="PS50225"/>
    </source>
</evidence>
<feature type="domain" description="SOCS box" evidence="2">
    <location>
        <begin position="13"/>
        <end position="54"/>
    </location>
</feature>
<evidence type="ECO:0000313" key="4">
    <source>
        <dbReference type="Proteomes" id="UP000827092"/>
    </source>
</evidence>
<dbReference type="EMBL" id="JAFNEN010000918">
    <property type="protein sequence ID" value="KAG8176088.1"/>
    <property type="molecule type" value="Genomic_DNA"/>
</dbReference>
<evidence type="ECO:0000313" key="3">
    <source>
        <dbReference type="EMBL" id="KAG8176088.1"/>
    </source>
</evidence>
<reference evidence="3 4" key="1">
    <citation type="journal article" date="2022" name="Nat. Ecol. Evol.">
        <title>A masculinizing supergene underlies an exaggerated male reproductive morph in a spider.</title>
        <authorList>
            <person name="Hendrickx F."/>
            <person name="De Corte Z."/>
            <person name="Sonet G."/>
            <person name="Van Belleghem S.M."/>
            <person name="Kostlbacher S."/>
            <person name="Vangestel C."/>
        </authorList>
    </citation>
    <scope>NUCLEOTIDE SEQUENCE [LARGE SCALE GENOMIC DNA]</scope>
    <source>
        <strain evidence="3">W744_W776</strain>
    </source>
</reference>
<dbReference type="InterPro" id="IPR001496">
    <property type="entry name" value="SOCS_box"/>
</dbReference>
<comment type="caution">
    <text evidence="3">The sequence shown here is derived from an EMBL/GenBank/DDBJ whole genome shotgun (WGS) entry which is preliminary data.</text>
</comment>
<name>A0AAV6TWR3_9ARAC</name>
<gene>
    <name evidence="3" type="ORF">JTE90_025546</name>
</gene>
<dbReference type="AlphaFoldDB" id="A0AAV6TWR3"/>